<feature type="domain" description="GST C-terminal" evidence="7">
    <location>
        <begin position="89"/>
        <end position="217"/>
    </location>
</feature>
<dbReference type="InterPro" id="IPR040079">
    <property type="entry name" value="Glutathione_S-Trfase"/>
</dbReference>
<dbReference type="SFLD" id="SFLDG01151">
    <property type="entry name" value="Main.2:_Nu-like"/>
    <property type="match status" value="1"/>
</dbReference>
<dbReference type="Gene3D" id="3.40.30.10">
    <property type="entry name" value="Glutaredoxin"/>
    <property type="match status" value="1"/>
</dbReference>
<dbReference type="PROSITE" id="PS50404">
    <property type="entry name" value="GST_NTER"/>
    <property type="match status" value="1"/>
</dbReference>
<evidence type="ECO:0000256" key="4">
    <source>
        <dbReference type="ARBA" id="ARBA00047960"/>
    </source>
</evidence>
<dbReference type="InterPro" id="IPR004046">
    <property type="entry name" value="GST_C"/>
</dbReference>
<sequence length="221" mass="25462">MQPITLYSHPLGPNPWKVAIILSSLGIPYETVFVDFKDVKNPPFIDLNPNGRLPAIIDPNKDIQLWESGAIIIYLIETYDVARDLSYDSFPERFLTHQWLHFQTSGQGPYYGQLGWFTRQTTNQPVAIERYTNEVRRVTGVLDRALSGRQWLVGDKCTFADLAFVPWQDMLCLIMGGKHDEEAFASEFPNVHGWMERMKQRPEVKRVLQEKENAMSMMGNP</sequence>
<dbReference type="Pfam" id="PF02798">
    <property type="entry name" value="GST_N"/>
    <property type="match status" value="1"/>
</dbReference>
<dbReference type="AlphaFoldDB" id="A0A3A2ZGN0"/>
<organism evidence="8 9">
    <name type="scientific">Aspergillus sclerotialis</name>
    <dbReference type="NCBI Taxonomy" id="2070753"/>
    <lineage>
        <taxon>Eukaryota</taxon>
        <taxon>Fungi</taxon>
        <taxon>Dikarya</taxon>
        <taxon>Ascomycota</taxon>
        <taxon>Pezizomycotina</taxon>
        <taxon>Eurotiomycetes</taxon>
        <taxon>Eurotiomycetidae</taxon>
        <taxon>Eurotiales</taxon>
        <taxon>Aspergillaceae</taxon>
        <taxon>Aspergillus</taxon>
        <taxon>Aspergillus subgen. Polypaecilum</taxon>
    </lineage>
</organism>
<name>A0A3A2ZGN0_9EURO</name>
<comment type="similarity">
    <text evidence="1 5">Belongs to the GST superfamily.</text>
</comment>
<dbReference type="SUPFAM" id="SSF52833">
    <property type="entry name" value="Thioredoxin-like"/>
    <property type="match status" value="1"/>
</dbReference>
<dbReference type="Pfam" id="PF00043">
    <property type="entry name" value="GST_C"/>
    <property type="match status" value="1"/>
</dbReference>
<gene>
    <name evidence="8" type="ORF">PHISCL_05301</name>
</gene>
<dbReference type="PANTHER" id="PTHR44051:SF20">
    <property type="entry name" value="GLUTATHIONE TRANSFERASE 1 (EUROFUNG)"/>
    <property type="match status" value="1"/>
</dbReference>
<dbReference type="Gene3D" id="1.20.1050.10">
    <property type="match status" value="1"/>
</dbReference>
<dbReference type="SFLD" id="SFLDG00358">
    <property type="entry name" value="Main_(cytGST)"/>
    <property type="match status" value="1"/>
</dbReference>
<keyword evidence="3 8" id="KW-0808">Transferase</keyword>
<dbReference type="InterPro" id="IPR036282">
    <property type="entry name" value="Glutathione-S-Trfase_C_sf"/>
</dbReference>
<keyword evidence="9" id="KW-1185">Reference proteome</keyword>
<comment type="caution">
    <text evidence="8">The sequence shown here is derived from an EMBL/GenBank/DDBJ whole genome shotgun (WGS) entry which is preliminary data.</text>
</comment>
<accession>A0A3A2ZGN0</accession>
<proteinExistence type="inferred from homology"/>
<dbReference type="GO" id="GO:0004364">
    <property type="term" value="F:glutathione transferase activity"/>
    <property type="evidence" value="ECO:0007669"/>
    <property type="project" value="UniProtKB-EC"/>
</dbReference>
<evidence type="ECO:0000313" key="8">
    <source>
        <dbReference type="EMBL" id="RJE22359.1"/>
    </source>
</evidence>
<evidence type="ECO:0000313" key="9">
    <source>
        <dbReference type="Proteomes" id="UP000266188"/>
    </source>
</evidence>
<dbReference type="InterPro" id="IPR010987">
    <property type="entry name" value="Glutathione-S-Trfase_C-like"/>
</dbReference>
<dbReference type="STRING" id="2070753.A0A3A2ZGN0"/>
<dbReference type="PROSITE" id="PS50405">
    <property type="entry name" value="GST_CTER"/>
    <property type="match status" value="1"/>
</dbReference>
<evidence type="ECO:0000256" key="2">
    <source>
        <dbReference type="ARBA" id="ARBA00012452"/>
    </source>
</evidence>
<evidence type="ECO:0000259" key="6">
    <source>
        <dbReference type="PROSITE" id="PS50404"/>
    </source>
</evidence>
<protein>
    <recommendedName>
        <fullName evidence="2">glutathione transferase</fullName>
        <ecNumber evidence="2">2.5.1.18</ecNumber>
    </recommendedName>
</protein>
<dbReference type="OrthoDB" id="422574at2759"/>
<reference evidence="9" key="1">
    <citation type="submission" date="2017-02" db="EMBL/GenBank/DDBJ databases">
        <authorList>
            <person name="Tafer H."/>
            <person name="Lopandic K."/>
        </authorList>
    </citation>
    <scope>NUCLEOTIDE SEQUENCE [LARGE SCALE GENOMIC DNA]</scope>
    <source>
        <strain evidence="9">CBS 366.77</strain>
    </source>
</reference>
<dbReference type="CDD" id="cd03048">
    <property type="entry name" value="GST_N_Ure2p_like"/>
    <property type="match status" value="1"/>
</dbReference>
<evidence type="ECO:0000256" key="1">
    <source>
        <dbReference type="ARBA" id="ARBA00007409"/>
    </source>
</evidence>
<feature type="domain" description="GST N-terminal" evidence="6">
    <location>
        <begin position="2"/>
        <end position="83"/>
    </location>
</feature>
<dbReference type="InterPro" id="IPR004045">
    <property type="entry name" value="Glutathione_S-Trfase_N"/>
</dbReference>
<evidence type="ECO:0000256" key="3">
    <source>
        <dbReference type="ARBA" id="ARBA00022679"/>
    </source>
</evidence>
<dbReference type="EC" id="2.5.1.18" evidence="2"/>
<dbReference type="SFLD" id="SFLDS00019">
    <property type="entry name" value="Glutathione_Transferase_(cytos"/>
    <property type="match status" value="1"/>
</dbReference>
<dbReference type="PANTHER" id="PTHR44051">
    <property type="entry name" value="GLUTATHIONE S-TRANSFERASE-RELATED"/>
    <property type="match status" value="1"/>
</dbReference>
<evidence type="ECO:0000256" key="5">
    <source>
        <dbReference type="RuleBase" id="RU003494"/>
    </source>
</evidence>
<dbReference type="Proteomes" id="UP000266188">
    <property type="component" value="Unassembled WGS sequence"/>
</dbReference>
<dbReference type="SUPFAM" id="SSF47616">
    <property type="entry name" value="GST C-terminal domain-like"/>
    <property type="match status" value="1"/>
</dbReference>
<dbReference type="InterPro" id="IPR036249">
    <property type="entry name" value="Thioredoxin-like_sf"/>
</dbReference>
<comment type="catalytic activity">
    <reaction evidence="4">
        <text>RX + glutathione = an S-substituted glutathione + a halide anion + H(+)</text>
        <dbReference type="Rhea" id="RHEA:16437"/>
        <dbReference type="ChEBI" id="CHEBI:15378"/>
        <dbReference type="ChEBI" id="CHEBI:16042"/>
        <dbReference type="ChEBI" id="CHEBI:17792"/>
        <dbReference type="ChEBI" id="CHEBI:57925"/>
        <dbReference type="ChEBI" id="CHEBI:90779"/>
        <dbReference type="EC" id="2.5.1.18"/>
    </reaction>
</comment>
<evidence type="ECO:0000259" key="7">
    <source>
        <dbReference type="PROSITE" id="PS50405"/>
    </source>
</evidence>
<dbReference type="EMBL" id="MVGC01000172">
    <property type="protein sequence ID" value="RJE22359.1"/>
    <property type="molecule type" value="Genomic_DNA"/>
</dbReference>